<feature type="transmembrane region" description="Helical" evidence="1">
    <location>
        <begin position="91"/>
        <end position="114"/>
    </location>
</feature>
<protein>
    <submittedName>
        <fullName evidence="2">Putative membrane protein</fullName>
    </submittedName>
</protein>
<dbReference type="AlphaFoldDB" id="A0A897N4K2"/>
<feature type="transmembrane region" description="Helical" evidence="1">
    <location>
        <begin position="265"/>
        <end position="285"/>
    </location>
</feature>
<dbReference type="Proteomes" id="UP000663525">
    <property type="component" value="Chromosome"/>
</dbReference>
<reference evidence="2" key="1">
    <citation type="submission" date="2020-11" db="EMBL/GenBank/DDBJ databases">
        <title>Carbohydrate-dependent, anaerobic sulfur respiration: A novel catabolism in halophilic archaea.</title>
        <authorList>
            <person name="Sorokin D.Y."/>
            <person name="Messina E."/>
            <person name="Smedile F."/>
            <person name="La Cono V."/>
            <person name="Hallsworth J.E."/>
            <person name="Yakimov M.M."/>
        </authorList>
    </citation>
    <scope>NUCLEOTIDE SEQUENCE</scope>
    <source>
        <strain evidence="2">HSR12-1</strain>
    </source>
</reference>
<gene>
    <name evidence="2" type="ORF">HSR121_0917</name>
</gene>
<feature type="transmembrane region" description="Helical" evidence="1">
    <location>
        <begin position="36"/>
        <end position="53"/>
    </location>
</feature>
<evidence type="ECO:0000313" key="3">
    <source>
        <dbReference type="Proteomes" id="UP000663525"/>
    </source>
</evidence>
<sequence>MIDQRPTRFSTVVAVAVPVAATAALVRAVGLERQTAYAAIGAVALAIVLGLLATERLRPVGAALVGPVFPAVALAVLAGGGTALVGQLRNALPIGSAFVVVGAALTAFGGALAVRDSLSRDVLARSVANGLRATVVVGLAVAVALSIRFAPVRSEAATVLGGLVTWVFEPAAVLPIASFLTLSAAVLYLTRTTARALPLAALLGDRLADARETLKQADRTVKLAIMALVATALGTLLLEATASDPYAWVPGVIAGVLAAPAGSTALRRLFVAVLVVDGLFLTSVTSLKRAYRGSGRAALLAVVPYFGGGVVVAAAVRYREPFVSTLVERVPDRLPAQLADPFDALVAQIVSTYGEAALALMIVTALSGLTLVFLLALFVSSALGLLADRAGGAALAASGTVITTAFAATIGVDLRLALAGAVAAFVAWDVGSFGVGLGRELGARASTGRIELVHAGATILFGVGAAAIAVAADRSIESAGVSETLAVPALIAATVGLLLLVVASR</sequence>
<feature type="transmembrane region" description="Helical" evidence="1">
    <location>
        <begin position="484"/>
        <end position="503"/>
    </location>
</feature>
<evidence type="ECO:0000313" key="2">
    <source>
        <dbReference type="EMBL" id="QSG05266.1"/>
    </source>
</evidence>
<keyword evidence="1" id="KW-1133">Transmembrane helix</keyword>
<dbReference type="InterPro" id="IPR055941">
    <property type="entry name" value="DUF7519"/>
</dbReference>
<name>A0A897N4K2_9EURY</name>
<dbReference type="Pfam" id="PF24363">
    <property type="entry name" value="DUF7519"/>
    <property type="match status" value="1"/>
</dbReference>
<evidence type="ECO:0000256" key="1">
    <source>
        <dbReference type="SAM" id="Phobius"/>
    </source>
</evidence>
<feature type="transmembrane region" description="Helical" evidence="1">
    <location>
        <begin position="416"/>
        <end position="438"/>
    </location>
</feature>
<keyword evidence="1" id="KW-0472">Membrane</keyword>
<feature type="transmembrane region" description="Helical" evidence="1">
    <location>
        <begin position="390"/>
        <end position="410"/>
    </location>
</feature>
<dbReference type="EMBL" id="CP064787">
    <property type="protein sequence ID" value="QSG05266.1"/>
    <property type="molecule type" value="Genomic_DNA"/>
</dbReference>
<feature type="transmembrane region" description="Helical" evidence="1">
    <location>
        <begin position="450"/>
        <end position="472"/>
    </location>
</feature>
<feature type="transmembrane region" description="Helical" evidence="1">
    <location>
        <begin position="221"/>
        <end position="238"/>
    </location>
</feature>
<feature type="transmembrane region" description="Helical" evidence="1">
    <location>
        <begin position="356"/>
        <end position="378"/>
    </location>
</feature>
<proteinExistence type="predicted"/>
<feature type="transmembrane region" description="Helical" evidence="1">
    <location>
        <begin position="170"/>
        <end position="189"/>
    </location>
</feature>
<feature type="transmembrane region" description="Helical" evidence="1">
    <location>
        <begin position="126"/>
        <end position="150"/>
    </location>
</feature>
<dbReference type="RefSeq" id="WP_229115028.1">
    <property type="nucleotide sequence ID" value="NZ_CP064787.1"/>
</dbReference>
<dbReference type="GeneID" id="68854546"/>
<keyword evidence="1" id="KW-0812">Transmembrane</keyword>
<feature type="transmembrane region" description="Helical" evidence="1">
    <location>
        <begin position="60"/>
        <end position="85"/>
    </location>
</feature>
<organism evidence="2 3">
    <name type="scientific">Halapricum desulfuricans</name>
    <dbReference type="NCBI Taxonomy" id="2841257"/>
    <lineage>
        <taxon>Archaea</taxon>
        <taxon>Methanobacteriati</taxon>
        <taxon>Methanobacteriota</taxon>
        <taxon>Stenosarchaea group</taxon>
        <taxon>Halobacteria</taxon>
        <taxon>Halobacteriales</taxon>
        <taxon>Haloarculaceae</taxon>
        <taxon>Halapricum</taxon>
    </lineage>
</organism>
<accession>A0A897N4K2</accession>
<feature type="transmembrane region" description="Helical" evidence="1">
    <location>
        <begin position="12"/>
        <end position="30"/>
    </location>
</feature>
<feature type="transmembrane region" description="Helical" evidence="1">
    <location>
        <begin position="297"/>
        <end position="316"/>
    </location>
</feature>